<dbReference type="InterPro" id="IPR006675">
    <property type="entry name" value="HDIG_dom"/>
</dbReference>
<proteinExistence type="predicted"/>
<evidence type="ECO:0000259" key="1">
    <source>
        <dbReference type="PROSITE" id="PS51832"/>
    </source>
</evidence>
<dbReference type="AlphaFoldDB" id="A0A0P6WTF1"/>
<dbReference type="PROSITE" id="PS51832">
    <property type="entry name" value="HD_GYP"/>
    <property type="match status" value="1"/>
</dbReference>
<gene>
    <name evidence="2" type="ORF">ADM99_02995</name>
</gene>
<keyword evidence="3" id="KW-1185">Reference proteome</keyword>
<dbReference type="InterPro" id="IPR052020">
    <property type="entry name" value="Cyclic_di-GMP/3'3'-cGAMP_PDE"/>
</dbReference>
<evidence type="ECO:0000313" key="2">
    <source>
        <dbReference type="EMBL" id="KPL73517.1"/>
    </source>
</evidence>
<sequence length="209" mass="24100">MTRDISERIRSEKALIEAHTHLEKAYDATLHGWARALEMREHETADHSRRVVEITERIAREMGLREEELLNIKRGALLHDIGKIGVPDNILLKPGPLTSDEWAIMRQHPEFAYRMLKDIDYLQSAIEIPYGHHERWDGSGYPRGLAGTDIPLAARIFSVVDVWDALLSDRPYRPAWDQKTVLNYLQEQSGKQFDPAVVEIIIRLLSDMN</sequence>
<dbReference type="Pfam" id="PF13487">
    <property type="entry name" value="HD_5"/>
    <property type="match status" value="1"/>
</dbReference>
<dbReference type="GO" id="GO:0016787">
    <property type="term" value="F:hydrolase activity"/>
    <property type="evidence" value="ECO:0007669"/>
    <property type="project" value="UniProtKB-KW"/>
</dbReference>
<dbReference type="Gene3D" id="1.10.3210.10">
    <property type="entry name" value="Hypothetical protein af1432"/>
    <property type="match status" value="1"/>
</dbReference>
<dbReference type="SUPFAM" id="SSF109604">
    <property type="entry name" value="HD-domain/PDEase-like"/>
    <property type="match status" value="1"/>
</dbReference>
<organism evidence="2 3">
    <name type="scientific">Leptolinea tardivitalis</name>
    <dbReference type="NCBI Taxonomy" id="229920"/>
    <lineage>
        <taxon>Bacteria</taxon>
        <taxon>Bacillati</taxon>
        <taxon>Chloroflexota</taxon>
        <taxon>Anaerolineae</taxon>
        <taxon>Anaerolineales</taxon>
        <taxon>Anaerolineaceae</taxon>
        <taxon>Leptolinea</taxon>
    </lineage>
</organism>
<dbReference type="SMART" id="SM00471">
    <property type="entry name" value="HDc"/>
    <property type="match status" value="1"/>
</dbReference>
<dbReference type="InterPro" id="IPR037522">
    <property type="entry name" value="HD_GYP_dom"/>
</dbReference>
<name>A0A0P6WTF1_9CHLR</name>
<dbReference type="PANTHER" id="PTHR45228">
    <property type="entry name" value="CYCLIC DI-GMP PHOSPHODIESTERASE TM_0186-RELATED"/>
    <property type="match status" value="1"/>
</dbReference>
<dbReference type="NCBIfam" id="TIGR00277">
    <property type="entry name" value="HDIG"/>
    <property type="match status" value="1"/>
</dbReference>
<reference evidence="2 3" key="1">
    <citation type="submission" date="2015-07" db="EMBL/GenBank/DDBJ databases">
        <title>Genome sequence of Leptolinea tardivitalis DSM 16556.</title>
        <authorList>
            <person name="Hemp J."/>
            <person name="Ward L.M."/>
            <person name="Pace L.A."/>
            <person name="Fischer W.W."/>
        </authorList>
    </citation>
    <scope>NUCLEOTIDE SEQUENCE [LARGE SCALE GENOMIC DNA]</scope>
    <source>
        <strain evidence="2 3">YMTK-2</strain>
    </source>
</reference>
<dbReference type="PATRIC" id="fig|229920.5.peg.2226"/>
<keyword evidence="2" id="KW-0378">Hydrolase</keyword>
<protein>
    <submittedName>
        <fullName evidence="2">Phosphohydrolase</fullName>
    </submittedName>
</protein>
<dbReference type="Proteomes" id="UP000050430">
    <property type="component" value="Unassembled WGS sequence"/>
</dbReference>
<feature type="domain" description="HD-GYP" evidence="1">
    <location>
        <begin position="22"/>
        <end position="209"/>
    </location>
</feature>
<dbReference type="EMBL" id="LGCK01000006">
    <property type="protein sequence ID" value="KPL73517.1"/>
    <property type="molecule type" value="Genomic_DNA"/>
</dbReference>
<dbReference type="InterPro" id="IPR003607">
    <property type="entry name" value="HD/PDEase_dom"/>
</dbReference>
<accession>A0A0P6WTF1</accession>
<dbReference type="PANTHER" id="PTHR45228:SF1">
    <property type="entry name" value="CYCLIC DI-GMP PHOSPHODIESTERASE TM_0186"/>
    <property type="match status" value="1"/>
</dbReference>
<comment type="caution">
    <text evidence="2">The sequence shown here is derived from an EMBL/GenBank/DDBJ whole genome shotgun (WGS) entry which is preliminary data.</text>
</comment>
<dbReference type="CDD" id="cd00077">
    <property type="entry name" value="HDc"/>
    <property type="match status" value="1"/>
</dbReference>
<evidence type="ECO:0000313" key="3">
    <source>
        <dbReference type="Proteomes" id="UP000050430"/>
    </source>
</evidence>
<dbReference type="STRING" id="229920.ADM99_02995"/>